<reference evidence="2 3" key="1">
    <citation type="journal article" date="2020" name="ISME J.">
        <title>Uncovering the hidden diversity of litter-decomposition mechanisms in mushroom-forming fungi.</title>
        <authorList>
            <person name="Floudas D."/>
            <person name="Bentzer J."/>
            <person name="Ahren D."/>
            <person name="Johansson T."/>
            <person name="Persson P."/>
            <person name="Tunlid A."/>
        </authorList>
    </citation>
    <scope>NUCLEOTIDE SEQUENCE [LARGE SCALE GENOMIC DNA]</scope>
    <source>
        <strain evidence="2 3">CBS 661.87</strain>
    </source>
</reference>
<feature type="transmembrane region" description="Helical" evidence="1">
    <location>
        <begin position="171"/>
        <end position="192"/>
    </location>
</feature>
<protein>
    <recommendedName>
        <fullName evidence="4">MARVEL domain-containing protein</fullName>
    </recommendedName>
</protein>
<gene>
    <name evidence="2" type="ORF">D9615_006877</name>
</gene>
<evidence type="ECO:0000313" key="3">
    <source>
        <dbReference type="Proteomes" id="UP000565441"/>
    </source>
</evidence>
<dbReference type="EMBL" id="JAACJP010000018">
    <property type="protein sequence ID" value="KAF5378725.1"/>
    <property type="molecule type" value="Genomic_DNA"/>
</dbReference>
<feature type="transmembrane region" description="Helical" evidence="1">
    <location>
        <begin position="105"/>
        <end position="124"/>
    </location>
</feature>
<evidence type="ECO:0008006" key="4">
    <source>
        <dbReference type="Google" id="ProtNLM"/>
    </source>
</evidence>
<feature type="transmembrane region" description="Helical" evidence="1">
    <location>
        <begin position="30"/>
        <end position="54"/>
    </location>
</feature>
<keyword evidence="1" id="KW-0472">Membrane</keyword>
<feature type="transmembrane region" description="Helical" evidence="1">
    <location>
        <begin position="66"/>
        <end position="85"/>
    </location>
</feature>
<accession>A0A8H5M2C2</accession>
<keyword evidence="1" id="KW-0812">Transmembrane</keyword>
<sequence length="224" mass="23942">MCASIPPSSSSASRHVQVVDFIMSLMLRNALYGVTLALGIIQTIASGAFLGSIISSQSGLIGFAPLMHIFQGLAIGWSALTWIWTSVLLSFNNRPFSTHPLTRSLVHFASFTIFSVGWFGLYLIPSLIRGAGVLNLELAALAIMLGTQFPLQCDFERDSDGLAYVWCPGGATNFVLAILLWILCAVNALVIYRGTRKVGGLSVNVAECNNALPEARLNTGSASC</sequence>
<dbReference type="AlphaFoldDB" id="A0A8H5M2C2"/>
<comment type="caution">
    <text evidence="2">The sequence shown here is derived from an EMBL/GenBank/DDBJ whole genome shotgun (WGS) entry which is preliminary data.</text>
</comment>
<evidence type="ECO:0000313" key="2">
    <source>
        <dbReference type="EMBL" id="KAF5378725.1"/>
    </source>
</evidence>
<evidence type="ECO:0000256" key="1">
    <source>
        <dbReference type="SAM" id="Phobius"/>
    </source>
</evidence>
<name>A0A8H5M2C2_9AGAR</name>
<dbReference type="OrthoDB" id="2994239at2759"/>
<keyword evidence="1" id="KW-1133">Transmembrane helix</keyword>
<proteinExistence type="predicted"/>
<organism evidence="2 3">
    <name type="scientific">Tricholomella constricta</name>
    <dbReference type="NCBI Taxonomy" id="117010"/>
    <lineage>
        <taxon>Eukaryota</taxon>
        <taxon>Fungi</taxon>
        <taxon>Dikarya</taxon>
        <taxon>Basidiomycota</taxon>
        <taxon>Agaricomycotina</taxon>
        <taxon>Agaricomycetes</taxon>
        <taxon>Agaricomycetidae</taxon>
        <taxon>Agaricales</taxon>
        <taxon>Tricholomatineae</taxon>
        <taxon>Lyophyllaceae</taxon>
        <taxon>Tricholomella</taxon>
    </lineage>
</organism>
<keyword evidence="3" id="KW-1185">Reference proteome</keyword>
<dbReference type="Proteomes" id="UP000565441">
    <property type="component" value="Unassembled WGS sequence"/>
</dbReference>